<evidence type="ECO:0000313" key="4">
    <source>
        <dbReference type="Proteomes" id="UP000321393"/>
    </source>
</evidence>
<protein>
    <recommendedName>
        <fullName evidence="5">CACTA en-spm transposon protein</fullName>
    </recommendedName>
</protein>
<organism evidence="3 4">
    <name type="scientific">Cucumis melo var. makuwa</name>
    <name type="common">Oriental melon</name>
    <dbReference type="NCBI Taxonomy" id="1194695"/>
    <lineage>
        <taxon>Eukaryota</taxon>
        <taxon>Viridiplantae</taxon>
        <taxon>Streptophyta</taxon>
        <taxon>Embryophyta</taxon>
        <taxon>Tracheophyta</taxon>
        <taxon>Spermatophyta</taxon>
        <taxon>Magnoliopsida</taxon>
        <taxon>eudicotyledons</taxon>
        <taxon>Gunneridae</taxon>
        <taxon>Pentapetalae</taxon>
        <taxon>rosids</taxon>
        <taxon>fabids</taxon>
        <taxon>Cucurbitales</taxon>
        <taxon>Cucurbitaceae</taxon>
        <taxon>Benincaseae</taxon>
        <taxon>Cucumis</taxon>
    </lineage>
</organism>
<proteinExistence type="predicted"/>
<dbReference type="AlphaFoldDB" id="A0A5A7UAR8"/>
<evidence type="ECO:0000256" key="1">
    <source>
        <dbReference type="SAM" id="Coils"/>
    </source>
</evidence>
<feature type="region of interest" description="Disordered" evidence="2">
    <location>
        <begin position="30"/>
        <end position="52"/>
    </location>
</feature>
<comment type="caution">
    <text evidence="3">The sequence shown here is derived from an EMBL/GenBank/DDBJ whole genome shotgun (WGS) entry which is preliminary data.</text>
</comment>
<dbReference type="EMBL" id="SSTE01010075">
    <property type="protein sequence ID" value="KAA0052812.1"/>
    <property type="molecule type" value="Genomic_DNA"/>
</dbReference>
<accession>A0A5A7UAR8</accession>
<name>A0A5A7UAR8_CUCMM</name>
<evidence type="ECO:0008006" key="5">
    <source>
        <dbReference type="Google" id="ProtNLM"/>
    </source>
</evidence>
<feature type="coiled-coil region" evidence="1">
    <location>
        <begin position="71"/>
        <end position="105"/>
    </location>
</feature>
<gene>
    <name evidence="3" type="ORF">E6C27_scaffold773G00030</name>
</gene>
<sequence>MELFRETHVRAGTFVSQAVEDTHVLSRQPGYSKGLGWRPKSKARKTTSASSFMTSCLQPATKREIQIRVKLDQALERIEVQDRNYQVLASEMEQMRKLIQDMTRAQQGPPYDPYLCGMTSDVEWRV</sequence>
<keyword evidence="1" id="KW-0175">Coiled coil</keyword>
<evidence type="ECO:0000256" key="2">
    <source>
        <dbReference type="SAM" id="MobiDB-lite"/>
    </source>
</evidence>
<reference evidence="3 4" key="1">
    <citation type="submission" date="2019-08" db="EMBL/GenBank/DDBJ databases">
        <title>Draft genome sequences of two oriental melons (Cucumis melo L. var makuwa).</title>
        <authorList>
            <person name="Kwon S.-Y."/>
        </authorList>
    </citation>
    <scope>NUCLEOTIDE SEQUENCE [LARGE SCALE GENOMIC DNA]</scope>
    <source>
        <strain evidence="4">cv. SW 3</strain>
        <tissue evidence="3">Leaf</tissue>
    </source>
</reference>
<dbReference type="Proteomes" id="UP000321393">
    <property type="component" value="Unassembled WGS sequence"/>
</dbReference>
<evidence type="ECO:0000313" key="3">
    <source>
        <dbReference type="EMBL" id="KAA0052812.1"/>
    </source>
</evidence>